<comment type="caution">
    <text evidence="3">The sequence shown here is derived from an EMBL/GenBank/DDBJ whole genome shotgun (WGS) entry which is preliminary data.</text>
</comment>
<evidence type="ECO:0000256" key="1">
    <source>
        <dbReference type="SAM" id="MobiDB-lite"/>
    </source>
</evidence>
<dbReference type="SMART" id="SM00347">
    <property type="entry name" value="HTH_MARR"/>
    <property type="match status" value="1"/>
</dbReference>
<protein>
    <recommendedName>
        <fullName evidence="2">HTH marR-type domain-containing protein</fullName>
    </recommendedName>
</protein>
<dbReference type="Proteomes" id="UP001501427">
    <property type="component" value="Unassembled WGS sequence"/>
</dbReference>
<dbReference type="InterPro" id="IPR036390">
    <property type="entry name" value="WH_DNA-bd_sf"/>
</dbReference>
<feature type="domain" description="HTH marR-type" evidence="2">
    <location>
        <begin position="12"/>
        <end position="149"/>
    </location>
</feature>
<dbReference type="CDD" id="cd00090">
    <property type="entry name" value="HTH_ARSR"/>
    <property type="match status" value="1"/>
</dbReference>
<dbReference type="SUPFAM" id="SSF46785">
    <property type="entry name" value="Winged helix' DNA-binding domain"/>
    <property type="match status" value="1"/>
</dbReference>
<evidence type="ECO:0000313" key="4">
    <source>
        <dbReference type="Proteomes" id="UP001501427"/>
    </source>
</evidence>
<name>A0ABP3Q257_9ACTN</name>
<dbReference type="PANTHER" id="PTHR33164">
    <property type="entry name" value="TRANSCRIPTIONAL REGULATOR, MARR FAMILY"/>
    <property type="match status" value="1"/>
</dbReference>
<sequence>MDDMSARVPSDIVEIERAISRVAHMLTRFRQHDRTVVAAGVPVDRAAVPLLRALAENEGPMRPGELAVRLAVEAPHVTRQLQRLERAGYVERVPDPDDRRCLRVGLSGSGRAAVESIRASGRRWIGEALAAWSPAERERLAGLVNRMVDDFESHSAATSATDSAAGDPDPGPPASGGTEAAAPTGRAGSGRH</sequence>
<dbReference type="InterPro" id="IPR039422">
    <property type="entry name" value="MarR/SlyA-like"/>
</dbReference>
<accession>A0ABP3Q257</accession>
<feature type="region of interest" description="Disordered" evidence="1">
    <location>
        <begin position="154"/>
        <end position="192"/>
    </location>
</feature>
<proteinExistence type="predicted"/>
<gene>
    <name evidence="3" type="ORF">GCM10009546_45430</name>
</gene>
<evidence type="ECO:0000259" key="2">
    <source>
        <dbReference type="PROSITE" id="PS50995"/>
    </source>
</evidence>
<dbReference type="InterPro" id="IPR036388">
    <property type="entry name" value="WH-like_DNA-bd_sf"/>
</dbReference>
<keyword evidence="4" id="KW-1185">Reference proteome</keyword>
<dbReference type="PROSITE" id="PS50995">
    <property type="entry name" value="HTH_MARR_2"/>
    <property type="match status" value="1"/>
</dbReference>
<feature type="compositionally biased region" description="Low complexity" evidence="1">
    <location>
        <begin position="155"/>
        <end position="168"/>
    </location>
</feature>
<dbReference type="PRINTS" id="PR00598">
    <property type="entry name" value="HTHMARR"/>
</dbReference>
<dbReference type="PANTHER" id="PTHR33164:SF57">
    <property type="entry name" value="MARR-FAMILY TRANSCRIPTIONAL REGULATOR"/>
    <property type="match status" value="1"/>
</dbReference>
<evidence type="ECO:0000313" key="3">
    <source>
        <dbReference type="EMBL" id="GAA0577941.1"/>
    </source>
</evidence>
<dbReference type="InterPro" id="IPR011991">
    <property type="entry name" value="ArsR-like_HTH"/>
</dbReference>
<dbReference type="InterPro" id="IPR000835">
    <property type="entry name" value="HTH_MarR-typ"/>
</dbReference>
<reference evidence="4" key="1">
    <citation type="journal article" date="2019" name="Int. J. Syst. Evol. Microbiol.">
        <title>The Global Catalogue of Microorganisms (GCM) 10K type strain sequencing project: providing services to taxonomists for standard genome sequencing and annotation.</title>
        <authorList>
            <consortium name="The Broad Institute Genomics Platform"/>
            <consortium name="The Broad Institute Genome Sequencing Center for Infectious Disease"/>
            <person name="Wu L."/>
            <person name="Ma J."/>
        </authorList>
    </citation>
    <scope>NUCLEOTIDE SEQUENCE [LARGE SCALE GENOMIC DNA]</scope>
    <source>
        <strain evidence="4">JCM 10667</strain>
    </source>
</reference>
<dbReference type="Pfam" id="PF12802">
    <property type="entry name" value="MarR_2"/>
    <property type="match status" value="1"/>
</dbReference>
<organism evidence="3 4">
    <name type="scientific">Actinomadura livida</name>
    <dbReference type="NCBI Taxonomy" id="79909"/>
    <lineage>
        <taxon>Bacteria</taxon>
        <taxon>Bacillati</taxon>
        <taxon>Actinomycetota</taxon>
        <taxon>Actinomycetes</taxon>
        <taxon>Streptosporangiales</taxon>
        <taxon>Thermomonosporaceae</taxon>
        <taxon>Actinomadura</taxon>
    </lineage>
</organism>
<dbReference type="EMBL" id="BAAAHD010000045">
    <property type="protein sequence ID" value="GAA0577941.1"/>
    <property type="molecule type" value="Genomic_DNA"/>
</dbReference>
<dbReference type="Gene3D" id="1.10.10.10">
    <property type="entry name" value="Winged helix-like DNA-binding domain superfamily/Winged helix DNA-binding domain"/>
    <property type="match status" value="1"/>
</dbReference>